<dbReference type="GO" id="GO:0009630">
    <property type="term" value="P:gravitropism"/>
    <property type="evidence" value="ECO:0007669"/>
    <property type="project" value="InterPro"/>
</dbReference>
<reference evidence="1 3" key="1">
    <citation type="journal article" date="2017" name="Nature">
        <title>The sunflower genome provides insights into oil metabolism, flowering and Asterid evolution.</title>
        <authorList>
            <person name="Badouin H."/>
            <person name="Gouzy J."/>
            <person name="Grassa C.J."/>
            <person name="Murat F."/>
            <person name="Staton S.E."/>
            <person name="Cottret L."/>
            <person name="Lelandais-Briere C."/>
            <person name="Owens G.L."/>
            <person name="Carrere S."/>
            <person name="Mayjonade B."/>
            <person name="Legrand L."/>
            <person name="Gill N."/>
            <person name="Kane N.C."/>
            <person name="Bowers J.E."/>
            <person name="Hubner S."/>
            <person name="Bellec A."/>
            <person name="Berard A."/>
            <person name="Berges H."/>
            <person name="Blanchet N."/>
            <person name="Boniface M.C."/>
            <person name="Brunel D."/>
            <person name="Catrice O."/>
            <person name="Chaidir N."/>
            <person name="Claudel C."/>
            <person name="Donnadieu C."/>
            <person name="Faraut T."/>
            <person name="Fievet G."/>
            <person name="Helmstetter N."/>
            <person name="King M."/>
            <person name="Knapp S.J."/>
            <person name="Lai Z."/>
            <person name="Le Paslier M.C."/>
            <person name="Lippi Y."/>
            <person name="Lorenzon L."/>
            <person name="Mandel J.R."/>
            <person name="Marage G."/>
            <person name="Marchand G."/>
            <person name="Marquand E."/>
            <person name="Bret-Mestries E."/>
            <person name="Morien E."/>
            <person name="Nambeesan S."/>
            <person name="Nguyen T."/>
            <person name="Pegot-Espagnet P."/>
            <person name="Pouilly N."/>
            <person name="Raftis F."/>
            <person name="Sallet E."/>
            <person name="Schiex T."/>
            <person name="Thomas J."/>
            <person name="Vandecasteele C."/>
            <person name="Vares D."/>
            <person name="Vear F."/>
            <person name="Vautrin S."/>
            <person name="Crespi M."/>
            <person name="Mangin B."/>
            <person name="Burke J.M."/>
            <person name="Salse J."/>
            <person name="Munos S."/>
            <person name="Vincourt P."/>
            <person name="Rieseberg L.H."/>
            <person name="Langlade N.B."/>
        </authorList>
    </citation>
    <scope>NUCLEOTIDE SEQUENCE [LARGE SCALE GENOMIC DNA]</scope>
    <source>
        <strain evidence="3">cv. SF193</strain>
        <tissue evidence="1">Leaves</tissue>
    </source>
</reference>
<dbReference type="PANTHER" id="PTHR34959">
    <property type="entry name" value="PROTEIN LAZY 1"/>
    <property type="match status" value="1"/>
</dbReference>
<sequence>MKVKLKHFVNDHLEESSSAGGIRGVERDRLITSLATPNFATYVENMMKNETNVLNNKLKRALSSDDNAQESTEVKHNRTTLLELFQKTKMVEETKSNIGKHKEQKTDSHLMRKILTSESASADEKLHKILQMVHLEAMAISENMRKYVKKSNAGHRNRRKMKPEDIIIFPRPANQTRSKASYAATNWKRERWIKSDADYLILEL</sequence>
<dbReference type="Gramene" id="mRNA:HanXRQr2_Chr17g0828911">
    <property type="protein sequence ID" value="mRNA:HanXRQr2_Chr17g0828911"/>
    <property type="gene ID" value="HanXRQr2_Chr17g0828911"/>
</dbReference>
<organism evidence="2 3">
    <name type="scientific">Helianthus annuus</name>
    <name type="common">Common sunflower</name>
    <dbReference type="NCBI Taxonomy" id="4232"/>
    <lineage>
        <taxon>Eukaryota</taxon>
        <taxon>Viridiplantae</taxon>
        <taxon>Streptophyta</taxon>
        <taxon>Embryophyta</taxon>
        <taxon>Tracheophyta</taxon>
        <taxon>Spermatophyta</taxon>
        <taxon>Magnoliopsida</taxon>
        <taxon>eudicotyledons</taxon>
        <taxon>Gunneridae</taxon>
        <taxon>Pentapetalae</taxon>
        <taxon>asterids</taxon>
        <taxon>campanulids</taxon>
        <taxon>Asterales</taxon>
        <taxon>Asteraceae</taxon>
        <taxon>Asteroideae</taxon>
        <taxon>Heliantheae alliance</taxon>
        <taxon>Heliantheae</taxon>
        <taxon>Helianthus</taxon>
    </lineage>
</organism>
<proteinExistence type="predicted"/>
<dbReference type="EMBL" id="CM007906">
    <property type="protein sequence ID" value="OTF88063.1"/>
    <property type="molecule type" value="Genomic_DNA"/>
</dbReference>
<name>A0A251RUC3_HELAN</name>
<accession>A0A251RUC3</accession>
<dbReference type="OrthoDB" id="780166at2759"/>
<dbReference type="PANTHER" id="PTHR34959:SF11">
    <property type="match status" value="1"/>
</dbReference>
<dbReference type="STRING" id="4232.A0A251RUC3"/>
<dbReference type="AlphaFoldDB" id="A0A251RUC3"/>
<dbReference type="Proteomes" id="UP000215914">
    <property type="component" value="Chromosome 17"/>
</dbReference>
<dbReference type="InParanoid" id="A0A251RUC3"/>
<gene>
    <name evidence="2" type="ORF">HannXRQ_Chr17g0568921</name>
    <name evidence="1" type="ORF">HanXRQr2_Chr17g0828911</name>
</gene>
<evidence type="ECO:0000313" key="1">
    <source>
        <dbReference type="EMBL" id="KAF5757625.1"/>
    </source>
</evidence>
<reference evidence="1" key="3">
    <citation type="submission" date="2020-06" db="EMBL/GenBank/DDBJ databases">
        <title>Helianthus annuus Genome sequencing and assembly Release 2.</title>
        <authorList>
            <person name="Gouzy J."/>
            <person name="Langlade N."/>
            <person name="Munos S."/>
        </authorList>
    </citation>
    <scope>NUCLEOTIDE SEQUENCE</scope>
    <source>
        <tissue evidence="1">Leaves</tissue>
    </source>
</reference>
<evidence type="ECO:0000313" key="3">
    <source>
        <dbReference type="Proteomes" id="UP000215914"/>
    </source>
</evidence>
<dbReference type="InterPro" id="IPR038928">
    <property type="entry name" value="LAZY1"/>
</dbReference>
<reference evidence="2" key="2">
    <citation type="submission" date="2017-02" db="EMBL/GenBank/DDBJ databases">
        <title>Sunflower complete genome.</title>
        <authorList>
            <person name="Langlade N."/>
            <person name="Munos S."/>
        </authorList>
    </citation>
    <scope>NUCLEOTIDE SEQUENCE [LARGE SCALE GENOMIC DNA]</scope>
    <source>
        <tissue evidence="2">Leaves</tissue>
    </source>
</reference>
<dbReference type="GO" id="GO:2000012">
    <property type="term" value="P:regulation of auxin polar transport"/>
    <property type="evidence" value="ECO:0007669"/>
    <property type="project" value="InterPro"/>
</dbReference>
<keyword evidence="3" id="KW-1185">Reference proteome</keyword>
<dbReference type="EMBL" id="MNCJ02000332">
    <property type="protein sequence ID" value="KAF5757625.1"/>
    <property type="molecule type" value="Genomic_DNA"/>
</dbReference>
<protein>
    <submittedName>
        <fullName evidence="2">Uncharacterized protein</fullName>
    </submittedName>
</protein>
<evidence type="ECO:0000313" key="2">
    <source>
        <dbReference type="EMBL" id="OTF88063.1"/>
    </source>
</evidence>